<dbReference type="AlphaFoldDB" id="A0A2T5MG12"/>
<comment type="caution">
    <text evidence="2">The sequence shown here is derived from an EMBL/GenBank/DDBJ whole genome shotgun (WGS) entry which is preliminary data.</text>
</comment>
<accession>A0A2T5MG12</accession>
<dbReference type="PANTHER" id="PTHR38043:SF1">
    <property type="entry name" value="PROTEIN HEMX"/>
    <property type="match status" value="1"/>
</dbReference>
<gene>
    <name evidence="2" type="ORF">CJD38_09280</name>
</gene>
<evidence type="ECO:0000313" key="2">
    <source>
        <dbReference type="EMBL" id="PTU31513.1"/>
    </source>
</evidence>
<evidence type="ECO:0000256" key="1">
    <source>
        <dbReference type="SAM" id="Phobius"/>
    </source>
</evidence>
<keyword evidence="1" id="KW-0812">Transmembrane</keyword>
<dbReference type="OrthoDB" id="5739852at2"/>
<keyword evidence="1" id="KW-1133">Transmembrane helix</keyword>
<dbReference type="Proteomes" id="UP000244248">
    <property type="component" value="Unassembled WGS sequence"/>
</dbReference>
<dbReference type="InterPro" id="IPR007470">
    <property type="entry name" value="HemX"/>
</dbReference>
<evidence type="ECO:0008006" key="4">
    <source>
        <dbReference type="Google" id="ProtNLM"/>
    </source>
</evidence>
<dbReference type="Pfam" id="PF04375">
    <property type="entry name" value="HemX"/>
    <property type="match status" value="1"/>
</dbReference>
<protein>
    <recommendedName>
        <fullName evidence="4">Uroporphyrin-III methyltransferase</fullName>
    </recommendedName>
</protein>
<dbReference type="EMBL" id="QANS01000003">
    <property type="protein sequence ID" value="PTU31513.1"/>
    <property type="molecule type" value="Genomic_DNA"/>
</dbReference>
<keyword evidence="3" id="KW-1185">Reference proteome</keyword>
<dbReference type="PANTHER" id="PTHR38043">
    <property type="entry name" value="PROTEIN HEMX"/>
    <property type="match status" value="1"/>
</dbReference>
<evidence type="ECO:0000313" key="3">
    <source>
        <dbReference type="Proteomes" id="UP000244248"/>
    </source>
</evidence>
<keyword evidence="1" id="KW-0472">Membrane</keyword>
<dbReference type="RefSeq" id="WP_107940057.1">
    <property type="nucleotide sequence ID" value="NZ_QANS01000003.1"/>
</dbReference>
<organism evidence="2 3">
    <name type="scientific">Stenotrophobium rhamnosiphilum</name>
    <dbReference type="NCBI Taxonomy" id="2029166"/>
    <lineage>
        <taxon>Bacteria</taxon>
        <taxon>Pseudomonadati</taxon>
        <taxon>Pseudomonadota</taxon>
        <taxon>Gammaproteobacteria</taxon>
        <taxon>Nevskiales</taxon>
        <taxon>Nevskiaceae</taxon>
        <taxon>Stenotrophobium</taxon>
    </lineage>
</organism>
<feature type="transmembrane region" description="Helical" evidence="1">
    <location>
        <begin position="17"/>
        <end position="38"/>
    </location>
</feature>
<proteinExistence type="predicted"/>
<sequence>MTDDQDTSATATPHRRYWLWLVSLAVLALVAWQIGVLVHMIRDNNQQLGGLVRGLNEVEVQNAKLEGRQSDIIDASRNNSLEVAALNKRLDEQSQIVSRLNDQYEGGRTRTQMAVVEHLLLTANDRLLLEHDLDGAATALELADQRLGALGEPRLFAVRRAISEERAALRAVPHVDRAAAALTFSSLISRVARLPLRARVPDHFEARVEHEDVAPESGWAARMWASVKEAMTGVFNVRRNNGPAPRLLPPDQESLVYQVLMIKLEGARLALLRGDATSFRDLCDSAGSWIKDYFRPDDPGVLAAQAELERLRPLQLNAPIPDISRSLTLLRAQMEPGVR</sequence>
<name>A0A2T5MG12_9GAMM</name>
<reference evidence="2 3" key="1">
    <citation type="submission" date="2018-04" db="EMBL/GenBank/DDBJ databases">
        <title>Novel species isolated from glacier.</title>
        <authorList>
            <person name="Liu Q."/>
            <person name="Xin Y.-H."/>
        </authorList>
    </citation>
    <scope>NUCLEOTIDE SEQUENCE [LARGE SCALE GENOMIC DNA]</scope>
    <source>
        <strain evidence="2 3">GT1R17</strain>
    </source>
</reference>